<gene>
    <name evidence="1" type="ORF">AERO8C_20686</name>
</gene>
<evidence type="ECO:0000313" key="2">
    <source>
        <dbReference type="Proteomes" id="UP000439123"/>
    </source>
</evidence>
<accession>A0A653L322</accession>
<reference evidence="1 2" key="1">
    <citation type="submission" date="2019-10" db="EMBL/GenBank/DDBJ databases">
        <authorList>
            <person name="Karimi E."/>
        </authorList>
    </citation>
    <scope>NUCLEOTIDE SEQUENCE [LARGE SCALE GENOMIC DNA]</scope>
    <source>
        <strain evidence="1">Aeromonas sp. 8C</strain>
    </source>
</reference>
<evidence type="ECO:0000313" key="1">
    <source>
        <dbReference type="EMBL" id="VXA85838.1"/>
    </source>
</evidence>
<dbReference type="Proteomes" id="UP000439123">
    <property type="component" value="Unassembled WGS sequence"/>
</dbReference>
<organism evidence="1 2">
    <name type="scientific">Aeromonas veronii</name>
    <dbReference type="NCBI Taxonomy" id="654"/>
    <lineage>
        <taxon>Bacteria</taxon>
        <taxon>Pseudomonadati</taxon>
        <taxon>Pseudomonadota</taxon>
        <taxon>Gammaproteobacteria</taxon>
        <taxon>Aeromonadales</taxon>
        <taxon>Aeromonadaceae</taxon>
        <taxon>Aeromonas</taxon>
    </lineage>
</organism>
<dbReference type="EMBL" id="CABWLC010000012">
    <property type="protein sequence ID" value="VXA85838.1"/>
    <property type="molecule type" value="Genomic_DNA"/>
</dbReference>
<dbReference type="AlphaFoldDB" id="A0A653L322"/>
<sequence>MKLSKNVMTATLESKWIKKSNQILAKNIINNSKTKP</sequence>
<protein>
    <submittedName>
        <fullName evidence="1">Uncharacterized protein</fullName>
    </submittedName>
</protein>
<name>A0A653L322_AERVE</name>
<proteinExistence type="predicted"/>